<evidence type="ECO:0000256" key="2">
    <source>
        <dbReference type="SAM" id="Phobius"/>
    </source>
</evidence>
<name>A0ABW3Y7H9_9ACTN</name>
<gene>
    <name evidence="3" type="ORF">ACFQ4H_03645</name>
</gene>
<comment type="caution">
    <text evidence="3">The sequence shown here is derived from an EMBL/GenBank/DDBJ whole genome shotgun (WGS) entry which is preliminary data.</text>
</comment>
<evidence type="ECO:0000256" key="1">
    <source>
        <dbReference type="SAM" id="MobiDB-lite"/>
    </source>
</evidence>
<accession>A0ABW3Y7H9</accession>
<reference evidence="4" key="1">
    <citation type="journal article" date="2019" name="Int. J. Syst. Evol. Microbiol.">
        <title>The Global Catalogue of Microorganisms (GCM) 10K type strain sequencing project: providing services to taxonomists for standard genome sequencing and annotation.</title>
        <authorList>
            <consortium name="The Broad Institute Genomics Platform"/>
            <consortium name="The Broad Institute Genome Sequencing Center for Infectious Disease"/>
            <person name="Wu L."/>
            <person name="Ma J."/>
        </authorList>
    </citation>
    <scope>NUCLEOTIDE SEQUENCE [LARGE SCALE GENOMIC DNA]</scope>
    <source>
        <strain evidence="4">JCM 31037</strain>
    </source>
</reference>
<keyword evidence="2" id="KW-0812">Transmembrane</keyword>
<protein>
    <submittedName>
        <fullName evidence="3">Uncharacterized protein</fullName>
    </submittedName>
</protein>
<feature type="region of interest" description="Disordered" evidence="1">
    <location>
        <begin position="151"/>
        <end position="184"/>
    </location>
</feature>
<keyword evidence="2" id="KW-0472">Membrane</keyword>
<dbReference type="EMBL" id="JBHTMP010000003">
    <property type="protein sequence ID" value="MFD1320179.1"/>
    <property type="molecule type" value="Genomic_DNA"/>
</dbReference>
<feature type="compositionally biased region" description="Basic residues" evidence="1">
    <location>
        <begin position="171"/>
        <end position="184"/>
    </location>
</feature>
<keyword evidence="4" id="KW-1185">Reference proteome</keyword>
<evidence type="ECO:0000313" key="4">
    <source>
        <dbReference type="Proteomes" id="UP001597260"/>
    </source>
</evidence>
<proteinExistence type="predicted"/>
<feature type="transmembrane region" description="Helical" evidence="2">
    <location>
        <begin position="63"/>
        <end position="84"/>
    </location>
</feature>
<organism evidence="3 4">
    <name type="scientific">Micromonospora sonneratiae</name>
    <dbReference type="NCBI Taxonomy" id="1184706"/>
    <lineage>
        <taxon>Bacteria</taxon>
        <taxon>Bacillati</taxon>
        <taxon>Actinomycetota</taxon>
        <taxon>Actinomycetes</taxon>
        <taxon>Micromonosporales</taxon>
        <taxon>Micromonosporaceae</taxon>
        <taxon>Micromonospora</taxon>
    </lineage>
</organism>
<dbReference type="Proteomes" id="UP001597260">
    <property type="component" value="Unassembled WGS sequence"/>
</dbReference>
<dbReference type="RefSeq" id="WP_377566903.1">
    <property type="nucleotide sequence ID" value="NZ_JBHTMP010000003.1"/>
</dbReference>
<keyword evidence="2" id="KW-1133">Transmembrane helix</keyword>
<sequence>MLLQKRTAPDGAWKVAVPLLRDSGGGRLYVSFVRPTWHSAILFGGLASMTREGLTIGGMADDVAFSCLAYGAAAVTALAGGQFVSWYAGSERTSRILSGLLSLAGFGLAGTFGGFSVLPPAVAFAFVLGLTGAGELGYRLGRVGVPEPVGVADEPQPAAGALDGKGQVAGRPRKAPAVRRRGLK</sequence>
<evidence type="ECO:0000313" key="3">
    <source>
        <dbReference type="EMBL" id="MFD1320179.1"/>
    </source>
</evidence>